<proteinExistence type="predicted"/>
<reference evidence="7 8" key="1">
    <citation type="submission" date="2019-09" db="EMBL/GenBank/DDBJ databases">
        <title>Complete genome sequence of Arachidicoccus sp. B3-10 isolated from apple orchard soil.</title>
        <authorList>
            <person name="Kim H.S."/>
            <person name="Han K.-I."/>
            <person name="Suh M.K."/>
            <person name="Lee K.C."/>
            <person name="Eom M.K."/>
            <person name="Kim J.-S."/>
            <person name="Kang S.W."/>
            <person name="Sin Y."/>
            <person name="Lee J.-S."/>
        </authorList>
    </citation>
    <scope>NUCLEOTIDE SEQUENCE [LARGE SCALE GENOMIC DNA]</scope>
    <source>
        <strain evidence="7 8">B3-10</strain>
    </source>
</reference>
<dbReference type="PANTHER" id="PTHR37693">
    <property type="entry name" value="PHOSPHATIDYLGLYCEROL LYSYLTRANSFERASE"/>
    <property type="match status" value="1"/>
</dbReference>
<organism evidence="7 8">
    <name type="scientific">Rhizosphaericola mali</name>
    <dbReference type="NCBI Taxonomy" id="2545455"/>
    <lineage>
        <taxon>Bacteria</taxon>
        <taxon>Pseudomonadati</taxon>
        <taxon>Bacteroidota</taxon>
        <taxon>Chitinophagia</taxon>
        <taxon>Chitinophagales</taxon>
        <taxon>Chitinophagaceae</taxon>
        <taxon>Rhizosphaericola</taxon>
    </lineage>
</organism>
<evidence type="ECO:0000256" key="2">
    <source>
        <dbReference type="ARBA" id="ARBA00022475"/>
    </source>
</evidence>
<evidence type="ECO:0000313" key="7">
    <source>
        <dbReference type="EMBL" id="QES88588.1"/>
    </source>
</evidence>
<evidence type="ECO:0000313" key="8">
    <source>
        <dbReference type="Proteomes" id="UP000292424"/>
    </source>
</evidence>
<keyword evidence="3 6" id="KW-0812">Transmembrane</keyword>
<keyword evidence="5 6" id="KW-0472">Membrane</keyword>
<protein>
    <submittedName>
        <fullName evidence="7">Flippase-like domain-containing protein</fullName>
    </submittedName>
</protein>
<dbReference type="PANTHER" id="PTHR37693:SF1">
    <property type="entry name" value="INTEGRAL MEMBRANE PROTEIN"/>
    <property type="match status" value="1"/>
</dbReference>
<dbReference type="EMBL" id="CP044016">
    <property type="protein sequence ID" value="QES88588.1"/>
    <property type="molecule type" value="Genomic_DNA"/>
</dbReference>
<feature type="transmembrane region" description="Helical" evidence="6">
    <location>
        <begin position="268"/>
        <end position="296"/>
    </location>
</feature>
<sequence>MATSQFPSNEVENTSKELFKKSLLIKGVIWLALVTIASVAILFFYSHSFESIRALSSIKIKYLVICFVMLFIDLLLGSWRNHIFIRILKPGISHWVSFKANLANMFMGAITPFHSGAGPAQLYVYNRYGVKVLDGFIVSLINMGATLLFMPLSGLFAIWMMHNQLESGLVPILLKYGFLAFFIFLLVFLMAFWKPLWVGSVIVRMSIICSRIRPSKKERILHWGKKSYNNIIHYQQICKKLLGDHPYLLPISLLTTTILYLNKYSMQYIILLGLGVSVDLVQVICIEILIEFMIYFAPSPGGSGFAEVSIAVLFSKILPTSILPAFTLLQRSFLLFIPALVGAFVIIILLKKHTTSINKTKVE</sequence>
<evidence type="ECO:0000256" key="3">
    <source>
        <dbReference type="ARBA" id="ARBA00022692"/>
    </source>
</evidence>
<accession>A0A5P2G1L5</accession>
<feature type="transmembrane region" description="Helical" evidence="6">
    <location>
        <begin position="332"/>
        <end position="350"/>
    </location>
</feature>
<gene>
    <name evidence="7" type="ORF">E0W69_007910</name>
</gene>
<dbReference type="NCBIfam" id="TIGR00374">
    <property type="entry name" value="flippase-like domain"/>
    <property type="match status" value="1"/>
</dbReference>
<dbReference type="AlphaFoldDB" id="A0A5P2G1L5"/>
<dbReference type="Proteomes" id="UP000292424">
    <property type="component" value="Chromosome"/>
</dbReference>
<dbReference type="GO" id="GO:0005886">
    <property type="term" value="C:plasma membrane"/>
    <property type="evidence" value="ECO:0007669"/>
    <property type="project" value="UniProtKB-SubCell"/>
</dbReference>
<evidence type="ECO:0000256" key="1">
    <source>
        <dbReference type="ARBA" id="ARBA00004651"/>
    </source>
</evidence>
<keyword evidence="8" id="KW-1185">Reference proteome</keyword>
<feature type="transmembrane region" description="Helical" evidence="6">
    <location>
        <begin position="60"/>
        <end position="79"/>
    </location>
</feature>
<feature type="transmembrane region" description="Helical" evidence="6">
    <location>
        <begin position="172"/>
        <end position="190"/>
    </location>
</feature>
<evidence type="ECO:0000256" key="6">
    <source>
        <dbReference type="SAM" id="Phobius"/>
    </source>
</evidence>
<keyword evidence="2" id="KW-1003">Cell membrane</keyword>
<feature type="transmembrane region" description="Helical" evidence="6">
    <location>
        <begin position="100"/>
        <end position="124"/>
    </location>
</feature>
<name>A0A5P2G1L5_9BACT</name>
<dbReference type="InterPro" id="IPR022791">
    <property type="entry name" value="L-PG_synthase/AglD"/>
</dbReference>
<dbReference type="Pfam" id="PF03706">
    <property type="entry name" value="LPG_synthase_TM"/>
    <property type="match status" value="1"/>
</dbReference>
<comment type="subcellular location">
    <subcellularLocation>
        <location evidence="1">Cell membrane</location>
        <topology evidence="1">Multi-pass membrane protein</topology>
    </subcellularLocation>
</comment>
<dbReference type="KEGG" id="arac:E0W69_007910"/>
<feature type="transmembrane region" description="Helical" evidence="6">
    <location>
        <begin position="136"/>
        <end position="160"/>
    </location>
</feature>
<keyword evidence="4 6" id="KW-1133">Transmembrane helix</keyword>
<dbReference type="RefSeq" id="WP_131329506.1">
    <property type="nucleotide sequence ID" value="NZ_CP044016.1"/>
</dbReference>
<dbReference type="OrthoDB" id="9810654at2"/>
<evidence type="ECO:0000256" key="5">
    <source>
        <dbReference type="ARBA" id="ARBA00023136"/>
    </source>
</evidence>
<evidence type="ECO:0000256" key="4">
    <source>
        <dbReference type="ARBA" id="ARBA00022989"/>
    </source>
</evidence>
<feature type="transmembrane region" description="Helical" evidence="6">
    <location>
        <begin position="23"/>
        <end position="45"/>
    </location>
</feature>